<dbReference type="AlphaFoldDB" id="A0AAU7JVW0"/>
<protein>
    <submittedName>
        <fullName evidence="2">Uncharacterized protein</fullName>
    </submittedName>
</protein>
<organism evidence="2">
    <name type="scientific">Pedococcus sp. KACC 23699</name>
    <dbReference type="NCBI Taxonomy" id="3149228"/>
    <lineage>
        <taxon>Bacteria</taxon>
        <taxon>Bacillati</taxon>
        <taxon>Actinomycetota</taxon>
        <taxon>Actinomycetes</taxon>
        <taxon>Micrococcales</taxon>
        <taxon>Intrasporangiaceae</taxon>
        <taxon>Pedococcus</taxon>
    </lineage>
</organism>
<evidence type="ECO:0000256" key="1">
    <source>
        <dbReference type="SAM" id="MobiDB-lite"/>
    </source>
</evidence>
<dbReference type="EMBL" id="CP157483">
    <property type="protein sequence ID" value="XBO44004.1"/>
    <property type="molecule type" value="Genomic_DNA"/>
</dbReference>
<gene>
    <name evidence="2" type="ORF">ABEG17_01350</name>
</gene>
<feature type="region of interest" description="Disordered" evidence="1">
    <location>
        <begin position="130"/>
        <end position="166"/>
    </location>
</feature>
<dbReference type="RefSeq" id="WP_406831458.1">
    <property type="nucleotide sequence ID" value="NZ_CP157483.1"/>
</dbReference>
<evidence type="ECO:0000313" key="2">
    <source>
        <dbReference type="EMBL" id="XBO44004.1"/>
    </source>
</evidence>
<reference evidence="2" key="1">
    <citation type="submission" date="2024-05" db="EMBL/GenBank/DDBJ databases">
        <authorList>
            <person name="Kim S."/>
            <person name="Heo J."/>
            <person name="Choi H."/>
            <person name="Choi Y."/>
            <person name="Kwon S.-W."/>
            <person name="Kim Y."/>
        </authorList>
    </citation>
    <scope>NUCLEOTIDE SEQUENCE</scope>
    <source>
        <strain evidence="2">KACC 23699</strain>
    </source>
</reference>
<accession>A0AAU7JVW0</accession>
<name>A0AAU7JVW0_9MICO</name>
<sequence length="166" mass="17872">MDTASFQKLRLAVQENANPADDRYVTALQGALDQGLRGSRLFAEVELGRTDDVDRMVIGICRCVDDVAPWEAGVGIERMWGVVAMDTRWEIHHVSSNDSYMEFEAAVTMDDSGRYITVNLVAEPARVAHPVEADADQPASTLADRPGGSSAAGPDGLPPRTATIDA</sequence>
<proteinExistence type="predicted"/>